<organism evidence="1 2">
    <name type="scientific">Cuscuta campestris</name>
    <dbReference type="NCBI Taxonomy" id="132261"/>
    <lineage>
        <taxon>Eukaryota</taxon>
        <taxon>Viridiplantae</taxon>
        <taxon>Streptophyta</taxon>
        <taxon>Embryophyta</taxon>
        <taxon>Tracheophyta</taxon>
        <taxon>Spermatophyta</taxon>
        <taxon>Magnoliopsida</taxon>
        <taxon>eudicotyledons</taxon>
        <taxon>Gunneridae</taxon>
        <taxon>Pentapetalae</taxon>
        <taxon>asterids</taxon>
        <taxon>lamiids</taxon>
        <taxon>Solanales</taxon>
        <taxon>Convolvulaceae</taxon>
        <taxon>Cuscuteae</taxon>
        <taxon>Cuscuta</taxon>
        <taxon>Cuscuta subgen. Grammica</taxon>
        <taxon>Cuscuta sect. Cleistogrammica</taxon>
    </lineage>
</organism>
<gene>
    <name evidence="1" type="ORF">CCAM_LOCUS24347</name>
</gene>
<dbReference type="OrthoDB" id="1936555at2759"/>
<evidence type="ECO:0000313" key="1">
    <source>
        <dbReference type="EMBL" id="VFQ82571.1"/>
    </source>
</evidence>
<reference evidence="1 2" key="1">
    <citation type="submission" date="2018-04" db="EMBL/GenBank/DDBJ databases">
        <authorList>
            <person name="Vogel A."/>
        </authorList>
    </citation>
    <scope>NUCLEOTIDE SEQUENCE [LARGE SCALE GENOMIC DNA]</scope>
</reference>
<proteinExistence type="predicted"/>
<dbReference type="EMBL" id="OOIL02002358">
    <property type="protein sequence ID" value="VFQ82571.1"/>
    <property type="molecule type" value="Genomic_DNA"/>
</dbReference>
<name>A0A484M1B1_9ASTE</name>
<dbReference type="Proteomes" id="UP000595140">
    <property type="component" value="Unassembled WGS sequence"/>
</dbReference>
<sequence>MDLTSGFFTSSLGTVTVSTPFSMDAFTWSNFAFSGSRNRRRNLPLLRSRRCHLSSFSSFSLLLSPLICKILPSSTSTFTSSFFSPGRSALNTWLSGVSFQSIRAFANADVSLGVLTAFENGNPWKGSQKSRENGSGTWLRERPPKKLGIREILPQTKRELIRTSV</sequence>
<accession>A0A484M1B1</accession>
<evidence type="ECO:0000313" key="2">
    <source>
        <dbReference type="Proteomes" id="UP000595140"/>
    </source>
</evidence>
<dbReference type="AlphaFoldDB" id="A0A484M1B1"/>
<protein>
    <submittedName>
        <fullName evidence="1">Uncharacterized protein</fullName>
    </submittedName>
</protein>
<keyword evidence="2" id="KW-1185">Reference proteome</keyword>